<protein>
    <recommendedName>
        <fullName evidence="2">Type II secretion system protein GspG C-terminal domain-containing protein</fullName>
    </recommendedName>
</protein>
<dbReference type="AlphaFoldDB" id="A0A381UQI7"/>
<gene>
    <name evidence="1" type="ORF">METZ01_LOCUS83279</name>
</gene>
<dbReference type="EMBL" id="UINC01006923">
    <property type="protein sequence ID" value="SVA30425.1"/>
    <property type="molecule type" value="Genomic_DNA"/>
</dbReference>
<evidence type="ECO:0000313" key="1">
    <source>
        <dbReference type="EMBL" id="SVA30425.1"/>
    </source>
</evidence>
<proteinExistence type="predicted"/>
<reference evidence="1" key="1">
    <citation type="submission" date="2018-05" db="EMBL/GenBank/DDBJ databases">
        <authorList>
            <person name="Lanie J.A."/>
            <person name="Ng W.-L."/>
            <person name="Kazmierczak K.M."/>
            <person name="Andrzejewski T.M."/>
            <person name="Davidsen T.M."/>
            <person name="Wayne K.J."/>
            <person name="Tettelin H."/>
            <person name="Glass J.I."/>
            <person name="Rusch D."/>
            <person name="Podicherti R."/>
            <person name="Tsui H.-C.T."/>
            <person name="Winkler M.E."/>
        </authorList>
    </citation>
    <scope>NUCLEOTIDE SEQUENCE</scope>
</reference>
<dbReference type="InterPro" id="IPR045584">
    <property type="entry name" value="Pilin-like"/>
</dbReference>
<evidence type="ECO:0008006" key="2">
    <source>
        <dbReference type="Google" id="ProtNLM"/>
    </source>
</evidence>
<dbReference type="SUPFAM" id="SSF54523">
    <property type="entry name" value="Pili subunits"/>
    <property type="match status" value="1"/>
</dbReference>
<dbReference type="Gene3D" id="3.30.700.10">
    <property type="entry name" value="Glycoprotein, Type 4 Pilin"/>
    <property type="match status" value="1"/>
</dbReference>
<dbReference type="PANTHER" id="PTHR30093:SF2">
    <property type="entry name" value="TYPE II SECRETION SYSTEM PROTEIN H"/>
    <property type="match status" value="1"/>
</dbReference>
<name>A0A381UQI7_9ZZZZ</name>
<dbReference type="PANTHER" id="PTHR30093">
    <property type="entry name" value="GENERAL SECRETION PATHWAY PROTEIN G"/>
    <property type="match status" value="1"/>
</dbReference>
<sequence length="243" mass="26216">MLVVIAIIAILAGMLLPALAKAKVKAQSIKCASNMRQISLAVTMHTDEREGALPIATNFAEPKSSPHRIWVTAVAQFIGSREVFLCPSAKTAKFGGDWVNRSWHPIGYNGATTFDPRGVEGATTKPKLLGVPEPSLAVLFADTPSGLIEKKYRGYVFNPRNGKLNRLDPRRSTPLISDRDLVAEMSSKQPSQLKPVMARHGANGDDTGRSNLVLADGHVEAQGALSILRQDAGANLVWDLGRE</sequence>
<organism evidence="1">
    <name type="scientific">marine metagenome</name>
    <dbReference type="NCBI Taxonomy" id="408172"/>
    <lineage>
        <taxon>unclassified sequences</taxon>
        <taxon>metagenomes</taxon>
        <taxon>ecological metagenomes</taxon>
    </lineage>
</organism>
<accession>A0A381UQI7</accession>